<protein>
    <recommendedName>
        <fullName evidence="1">Aldehyde ferredoxin oxidoreductase C-terminal domain-containing protein</fullName>
    </recommendedName>
</protein>
<accession>X1UX12</accession>
<dbReference type="GO" id="GO:0051536">
    <property type="term" value="F:iron-sulfur cluster binding"/>
    <property type="evidence" value="ECO:0007669"/>
    <property type="project" value="InterPro"/>
</dbReference>
<dbReference type="InterPro" id="IPR036021">
    <property type="entry name" value="Tungsten_al_ferr_oxy-like_C"/>
</dbReference>
<feature type="domain" description="Aldehyde ferredoxin oxidoreductase C-terminal" evidence="1">
    <location>
        <begin position="9"/>
        <end position="66"/>
    </location>
</feature>
<dbReference type="Gene3D" id="1.10.599.10">
    <property type="entry name" value="Aldehyde Ferredoxin Oxidoreductase Protein, subunit A, domain 3"/>
    <property type="match status" value="1"/>
</dbReference>
<proteinExistence type="predicted"/>
<dbReference type="EMBL" id="BARW01035667">
    <property type="protein sequence ID" value="GAJ22023.1"/>
    <property type="molecule type" value="Genomic_DNA"/>
</dbReference>
<feature type="non-terminal residue" evidence="2">
    <location>
        <position position="88"/>
    </location>
</feature>
<dbReference type="InterPro" id="IPR001203">
    <property type="entry name" value="OxRdtase_Ald_Fedxn_C"/>
</dbReference>
<gene>
    <name evidence="2" type="ORF">S12H4_55578</name>
</gene>
<comment type="caution">
    <text evidence="2">The sequence shown here is derived from an EMBL/GenBank/DDBJ whole genome shotgun (WGS) entry which is preliminary data.</text>
</comment>
<dbReference type="SUPFAM" id="SSF48310">
    <property type="entry name" value="Aldehyde ferredoxin oxidoreductase, C-terminal domains"/>
    <property type="match status" value="1"/>
</dbReference>
<dbReference type="InterPro" id="IPR013985">
    <property type="entry name" value="Ald_Fedxn_OxRdtase_dom3"/>
</dbReference>
<organism evidence="2">
    <name type="scientific">marine sediment metagenome</name>
    <dbReference type="NCBI Taxonomy" id="412755"/>
    <lineage>
        <taxon>unclassified sequences</taxon>
        <taxon>metagenomes</taxon>
        <taxon>ecological metagenomes</taxon>
    </lineage>
</organism>
<evidence type="ECO:0000313" key="2">
    <source>
        <dbReference type="EMBL" id="GAJ22023.1"/>
    </source>
</evidence>
<dbReference type="AlphaFoldDB" id="X1UX12"/>
<sequence>MDKVNINRDIPWLSQAYSGATAFDITPRELLRAGERVFNLEKLLNIREGFSREDDRIPPVYLQNIEVPLPAREGERYLTDWFGRRLTR</sequence>
<name>X1UX12_9ZZZZ</name>
<dbReference type="Pfam" id="PF01314">
    <property type="entry name" value="AFOR_C"/>
    <property type="match status" value="1"/>
</dbReference>
<evidence type="ECO:0000259" key="1">
    <source>
        <dbReference type="Pfam" id="PF01314"/>
    </source>
</evidence>
<dbReference type="GO" id="GO:0009055">
    <property type="term" value="F:electron transfer activity"/>
    <property type="evidence" value="ECO:0007669"/>
    <property type="project" value="InterPro"/>
</dbReference>
<reference evidence="2" key="1">
    <citation type="journal article" date="2014" name="Front. Microbiol.">
        <title>High frequency of phylogenetically diverse reductive dehalogenase-homologous genes in deep subseafloor sedimentary metagenomes.</title>
        <authorList>
            <person name="Kawai M."/>
            <person name="Futagami T."/>
            <person name="Toyoda A."/>
            <person name="Takaki Y."/>
            <person name="Nishi S."/>
            <person name="Hori S."/>
            <person name="Arai W."/>
            <person name="Tsubouchi T."/>
            <person name="Morono Y."/>
            <person name="Uchiyama I."/>
            <person name="Ito T."/>
            <person name="Fujiyama A."/>
            <person name="Inagaki F."/>
            <person name="Takami H."/>
        </authorList>
    </citation>
    <scope>NUCLEOTIDE SEQUENCE</scope>
    <source>
        <strain evidence="2">Expedition CK06-06</strain>
    </source>
</reference>
<dbReference type="GO" id="GO:0016625">
    <property type="term" value="F:oxidoreductase activity, acting on the aldehyde or oxo group of donors, iron-sulfur protein as acceptor"/>
    <property type="evidence" value="ECO:0007669"/>
    <property type="project" value="InterPro"/>
</dbReference>